<gene>
    <name evidence="7" type="ordered locus">Hipma_0436</name>
</gene>
<evidence type="ECO:0000256" key="6">
    <source>
        <dbReference type="SAM" id="Phobius"/>
    </source>
</evidence>
<evidence type="ECO:0000313" key="8">
    <source>
        <dbReference type="Proteomes" id="UP000008139"/>
    </source>
</evidence>
<dbReference type="AlphaFoldDB" id="F2LU09"/>
<keyword evidence="8" id="KW-1185">Reference proteome</keyword>
<proteinExistence type="predicted"/>
<dbReference type="Pfam" id="PF06146">
    <property type="entry name" value="PsiE"/>
    <property type="match status" value="1"/>
</dbReference>
<dbReference type="Proteomes" id="UP000008139">
    <property type="component" value="Chromosome"/>
</dbReference>
<evidence type="ECO:0000256" key="2">
    <source>
        <dbReference type="ARBA" id="ARBA00022475"/>
    </source>
</evidence>
<evidence type="ECO:0000256" key="3">
    <source>
        <dbReference type="ARBA" id="ARBA00022692"/>
    </source>
</evidence>
<dbReference type="STRING" id="760142.Hipma_0436"/>
<dbReference type="GO" id="GO:0005886">
    <property type="term" value="C:plasma membrane"/>
    <property type="evidence" value="ECO:0007669"/>
    <property type="project" value="UniProtKB-SubCell"/>
</dbReference>
<evidence type="ECO:0008006" key="9">
    <source>
        <dbReference type="Google" id="ProtNLM"/>
    </source>
</evidence>
<keyword evidence="2" id="KW-1003">Cell membrane</keyword>
<evidence type="ECO:0000256" key="4">
    <source>
        <dbReference type="ARBA" id="ARBA00022989"/>
    </source>
</evidence>
<dbReference type="InterPro" id="IPR020948">
    <property type="entry name" value="P_starv_induced_PsiE-like"/>
</dbReference>
<feature type="transmembrane region" description="Helical" evidence="6">
    <location>
        <begin position="12"/>
        <end position="34"/>
    </location>
</feature>
<dbReference type="OrthoDB" id="5515803at2"/>
<keyword evidence="5 6" id="KW-0472">Membrane</keyword>
<dbReference type="EMBL" id="CP002606">
    <property type="protein sequence ID" value="AEA33408.1"/>
    <property type="molecule type" value="Genomic_DNA"/>
</dbReference>
<feature type="transmembrane region" description="Helical" evidence="6">
    <location>
        <begin position="109"/>
        <end position="131"/>
    </location>
</feature>
<keyword evidence="4 6" id="KW-1133">Transmembrane helix</keyword>
<dbReference type="RefSeq" id="WP_013681449.1">
    <property type="nucleotide sequence ID" value="NC_015318.1"/>
</dbReference>
<keyword evidence="3 6" id="KW-0812">Transmembrane</keyword>
<accession>F2LU09</accession>
<dbReference type="InParanoid" id="F2LU09"/>
<dbReference type="KEGG" id="hmr:Hipma_0436"/>
<evidence type="ECO:0000256" key="5">
    <source>
        <dbReference type="ARBA" id="ARBA00023136"/>
    </source>
</evidence>
<sequence>MKVDLVKKAMDLVLYALSILILIIILFYLIKLIFDLKDVVLAFPPSNKTMSKAVEEVLNLFVLIEFFRGTLSYFDFDRIKLSYIADAAIVFVLREVMIATFYHKLDFKMAMAYSVVVLSIIVLRTLTIIYTPDLNKPVRLKKTRQEK</sequence>
<dbReference type="HOGENOM" id="CLU_1765537_0_0_7"/>
<evidence type="ECO:0000313" key="7">
    <source>
        <dbReference type="EMBL" id="AEA33408.1"/>
    </source>
</evidence>
<comment type="subcellular location">
    <subcellularLocation>
        <location evidence="1">Cell membrane</location>
        <topology evidence="1">Multi-pass membrane protein</topology>
    </subcellularLocation>
</comment>
<evidence type="ECO:0000256" key="1">
    <source>
        <dbReference type="ARBA" id="ARBA00004651"/>
    </source>
</evidence>
<dbReference type="eggNOG" id="COG3431">
    <property type="taxonomic scope" value="Bacteria"/>
</dbReference>
<reference evidence="7 8" key="1">
    <citation type="journal article" date="2011" name="Stand. Genomic Sci.">
        <title>Complete genome sequence of the thermophilic sulfur-reducer Hippea maritima type strain (MH(2)).</title>
        <authorList>
            <person name="Huntemann M."/>
            <person name="Lu M."/>
            <person name="Nolan M."/>
            <person name="Lapidus A."/>
            <person name="Lucas S."/>
            <person name="Hammon N."/>
            <person name="Deshpande S."/>
            <person name="Cheng J.F."/>
            <person name="Tapia R."/>
            <person name="Han C."/>
            <person name="Goodwin L."/>
            <person name="Pitluck S."/>
            <person name="Liolios K."/>
            <person name="Pagani I."/>
            <person name="Ivanova N."/>
            <person name="Ovchinikova G."/>
            <person name="Pati A."/>
            <person name="Chen A."/>
            <person name="Palaniappan K."/>
            <person name="Land M."/>
            <person name="Hauser L."/>
            <person name="Jeffries C.D."/>
            <person name="Detter J.C."/>
            <person name="Brambilla E.M."/>
            <person name="Rohde M."/>
            <person name="Spring S."/>
            <person name="Goker M."/>
            <person name="Woyke T."/>
            <person name="Bristow J."/>
            <person name="Eisen J.A."/>
            <person name="Markowitz V."/>
            <person name="Hugenholtz P."/>
            <person name="Kyrpides N.C."/>
            <person name="Klenk H.P."/>
            <person name="Mavromatis K."/>
        </authorList>
    </citation>
    <scope>NUCLEOTIDE SEQUENCE [LARGE SCALE GENOMIC DNA]</scope>
    <source>
        <strain evidence="8">ATCC 700847 / DSM 10411 / MH2</strain>
    </source>
</reference>
<name>F2LU09_HIPMA</name>
<reference evidence="8" key="2">
    <citation type="submission" date="2011-03" db="EMBL/GenBank/DDBJ databases">
        <title>The complete genome of Hippea maritima DSM 10411.</title>
        <authorList>
            <consortium name="US DOE Joint Genome Institute (JGI-PGF)"/>
            <person name="Lucas S."/>
            <person name="Copeland A."/>
            <person name="Lapidus A."/>
            <person name="Bruce D."/>
            <person name="Goodwin L."/>
            <person name="Pitluck S."/>
            <person name="Peters L."/>
            <person name="Kyrpides N."/>
            <person name="Mavromatis K."/>
            <person name="Pagani I."/>
            <person name="Ivanova N."/>
            <person name="Mikhailova N."/>
            <person name="Lu M."/>
            <person name="Detter J.C."/>
            <person name="Tapia R."/>
            <person name="Han C."/>
            <person name="Land M."/>
            <person name="Hauser L."/>
            <person name="Markowitz V."/>
            <person name="Cheng J.-F."/>
            <person name="Hugenholtz P."/>
            <person name="Woyke T."/>
            <person name="Wu D."/>
            <person name="Spring S."/>
            <person name="Schroeder M."/>
            <person name="Brambilla E."/>
            <person name="Klenk H.-P."/>
            <person name="Eisen J.A."/>
        </authorList>
    </citation>
    <scope>NUCLEOTIDE SEQUENCE [LARGE SCALE GENOMIC DNA]</scope>
    <source>
        <strain evidence="8">ATCC 700847 / DSM 10411 / MH2</strain>
    </source>
</reference>
<organism evidence="7 8">
    <name type="scientific">Hippea maritima (strain ATCC 700847 / DSM 10411 / MH2)</name>
    <dbReference type="NCBI Taxonomy" id="760142"/>
    <lineage>
        <taxon>Bacteria</taxon>
        <taxon>Pseudomonadati</taxon>
        <taxon>Campylobacterota</taxon>
        <taxon>Desulfurellia</taxon>
        <taxon>Desulfurellales</taxon>
        <taxon>Hippeaceae</taxon>
        <taxon>Hippea</taxon>
    </lineage>
</organism>
<protein>
    <recommendedName>
        <fullName evidence="9">Protein PsiE</fullName>
    </recommendedName>
</protein>